<evidence type="ECO:0000313" key="2">
    <source>
        <dbReference type="Proteomes" id="UP000241426"/>
    </source>
</evidence>
<dbReference type="Pfam" id="PF04325">
    <property type="entry name" value="DUF465"/>
    <property type="match status" value="1"/>
</dbReference>
<accession>A0A0B7JC64</accession>
<sequence>MFPEYRSLISTLKGHDVHFDRLFKKHNELDDKINVMTSSNGFDETLIEQLKKKKLLLKDEIFIYLQQKTQ</sequence>
<protein>
    <submittedName>
        <fullName evidence="1">DUF465 domain-containing protein</fullName>
    </submittedName>
</protein>
<organism evidence="1 2">
    <name type="scientific">Photobacterium kishitanii</name>
    <dbReference type="NCBI Taxonomy" id="318456"/>
    <lineage>
        <taxon>Bacteria</taxon>
        <taxon>Pseudomonadati</taxon>
        <taxon>Pseudomonadota</taxon>
        <taxon>Gammaproteobacteria</taxon>
        <taxon>Vibrionales</taxon>
        <taxon>Vibrionaceae</taxon>
        <taxon>Photobacterium</taxon>
    </lineage>
</organism>
<dbReference type="eggNOG" id="COG2841">
    <property type="taxonomic scope" value="Bacteria"/>
</dbReference>
<dbReference type="GeneID" id="29945984"/>
<gene>
    <name evidence="1" type="ORF">C9J27_18745</name>
</gene>
<name>A0A0B7JC64_9GAMM</name>
<comment type="caution">
    <text evidence="1">The sequence shown here is derived from an EMBL/GenBank/DDBJ whole genome shotgun (WGS) entry which is preliminary data.</text>
</comment>
<dbReference type="AlphaFoldDB" id="A0A0B7JC64"/>
<dbReference type="Proteomes" id="UP000241426">
    <property type="component" value="Unassembled WGS sequence"/>
</dbReference>
<reference evidence="1 2" key="1">
    <citation type="submission" date="2018-01" db="EMBL/GenBank/DDBJ databases">
        <title>Whole genome sequencing of Histamine producing bacteria.</title>
        <authorList>
            <person name="Butler K."/>
        </authorList>
    </citation>
    <scope>NUCLEOTIDE SEQUENCE [LARGE SCALE GENOMIC DNA]</scope>
    <source>
        <strain evidence="1 2">FS-7.2</strain>
    </source>
</reference>
<evidence type="ECO:0000313" key="1">
    <source>
        <dbReference type="EMBL" id="PSU95039.1"/>
    </source>
</evidence>
<dbReference type="InterPro" id="IPR007420">
    <property type="entry name" value="DUF465"/>
</dbReference>
<dbReference type="RefSeq" id="WP_036790009.1">
    <property type="nucleotide sequence ID" value="NZ_LN794353.1"/>
</dbReference>
<proteinExistence type="predicted"/>
<dbReference type="InterPro" id="IPR038444">
    <property type="entry name" value="DUF465_sf"/>
</dbReference>
<dbReference type="Gene3D" id="6.10.280.50">
    <property type="match status" value="1"/>
</dbReference>
<accession>A0A2T3KDZ7</accession>
<dbReference type="EMBL" id="PYNF01000021">
    <property type="protein sequence ID" value="PSU95039.1"/>
    <property type="molecule type" value="Genomic_DNA"/>
</dbReference>